<dbReference type="PANTHER" id="PTHR30238">
    <property type="entry name" value="MEMBRANE BOUND PREDICTED REDOX MODULATOR"/>
    <property type="match status" value="1"/>
</dbReference>
<dbReference type="InterPro" id="IPR022493">
    <property type="entry name" value="CHP03716_TM_YkoY"/>
</dbReference>
<protein>
    <submittedName>
        <fullName evidence="7">DUF475 domain-containing protein</fullName>
    </submittedName>
</protein>
<dbReference type="Pfam" id="PF03741">
    <property type="entry name" value="TerC"/>
    <property type="match status" value="1"/>
</dbReference>
<dbReference type="InterPro" id="IPR005496">
    <property type="entry name" value="Integral_membrane_TerC"/>
</dbReference>
<dbReference type="PANTHER" id="PTHR30238:SF6">
    <property type="entry name" value="TERC-LIKE PROTEIN"/>
    <property type="match status" value="1"/>
</dbReference>
<evidence type="ECO:0000313" key="8">
    <source>
        <dbReference type="Proteomes" id="UP000267017"/>
    </source>
</evidence>
<organism evidence="7 8">
    <name type="scientific">Paenibacillus oralis</name>
    <dbReference type="NCBI Taxonomy" id="2490856"/>
    <lineage>
        <taxon>Bacteria</taxon>
        <taxon>Bacillati</taxon>
        <taxon>Bacillota</taxon>
        <taxon>Bacilli</taxon>
        <taxon>Bacillales</taxon>
        <taxon>Paenibacillaceae</taxon>
        <taxon>Paenibacillus</taxon>
    </lineage>
</organism>
<evidence type="ECO:0000256" key="6">
    <source>
        <dbReference type="SAM" id="Phobius"/>
    </source>
</evidence>
<accession>A0A3P3U0Z6</accession>
<sequence length="267" mass="29765">MSEFISSFVENFMSFFDWNNLGALLSDPVTWGIIASLVLLEGLLSADNALVLAVLVKHLPKEQQRKALFYGIIGAYIFRFLAIGVGTFLVKITWVKVLGGLYLLWIACSNLFDLEIKWVRAGKVPVIPYIGRKNDEEDEIEAKAYGFWRTVLTVELMDIAFSVDSVIAAFGVSDQVWVLFLGGILGVLMMRGVAQVFLKLIDRFPELERAAFILIIIIGGKMLAAVFGFHMSHVMFFGLLIAVLIGTMIISSIRKKSKSEESKPQSM</sequence>
<feature type="transmembrane region" description="Helical" evidence="6">
    <location>
        <begin position="67"/>
        <end position="88"/>
    </location>
</feature>
<dbReference type="RefSeq" id="WP_128631132.1">
    <property type="nucleotide sequence ID" value="NZ_RRCN01000001.1"/>
</dbReference>
<evidence type="ECO:0000256" key="1">
    <source>
        <dbReference type="ARBA" id="ARBA00004141"/>
    </source>
</evidence>
<keyword evidence="3 6" id="KW-0812">Transmembrane</keyword>
<evidence type="ECO:0000256" key="2">
    <source>
        <dbReference type="ARBA" id="ARBA00007511"/>
    </source>
</evidence>
<reference evidence="7 8" key="1">
    <citation type="submission" date="2018-11" db="EMBL/GenBank/DDBJ databases">
        <title>Genome sequencing of Paenibacillus sp. KCOM 3021 (= ChDC PVNT-B20).</title>
        <authorList>
            <person name="Kook J.-K."/>
            <person name="Park S.-N."/>
            <person name="Lim Y.K."/>
        </authorList>
    </citation>
    <scope>NUCLEOTIDE SEQUENCE [LARGE SCALE GENOMIC DNA]</scope>
    <source>
        <strain evidence="7 8">KCOM 3021</strain>
    </source>
</reference>
<feature type="transmembrane region" description="Helical" evidence="6">
    <location>
        <begin position="235"/>
        <end position="253"/>
    </location>
</feature>
<keyword evidence="5 6" id="KW-0472">Membrane</keyword>
<dbReference type="OrthoDB" id="9806211at2"/>
<evidence type="ECO:0000256" key="5">
    <source>
        <dbReference type="ARBA" id="ARBA00023136"/>
    </source>
</evidence>
<comment type="subcellular location">
    <subcellularLocation>
        <location evidence="1">Membrane</location>
        <topology evidence="1">Multi-pass membrane protein</topology>
    </subcellularLocation>
</comment>
<comment type="similarity">
    <text evidence="2">Belongs to the TerC family.</text>
</comment>
<feature type="transmembrane region" description="Helical" evidence="6">
    <location>
        <begin position="29"/>
        <end position="55"/>
    </location>
</feature>
<comment type="caution">
    <text evidence="7">The sequence shown here is derived from an EMBL/GenBank/DDBJ whole genome shotgun (WGS) entry which is preliminary data.</text>
</comment>
<evidence type="ECO:0000256" key="3">
    <source>
        <dbReference type="ARBA" id="ARBA00022692"/>
    </source>
</evidence>
<dbReference type="GO" id="GO:0016020">
    <property type="term" value="C:membrane"/>
    <property type="evidence" value="ECO:0007669"/>
    <property type="project" value="UniProtKB-SubCell"/>
</dbReference>
<evidence type="ECO:0000313" key="7">
    <source>
        <dbReference type="EMBL" id="RRJ63289.1"/>
    </source>
</evidence>
<name>A0A3P3U0Z6_9BACL</name>
<dbReference type="AlphaFoldDB" id="A0A3P3U0Z6"/>
<dbReference type="NCBIfam" id="TIGR03716">
    <property type="entry name" value="R_switched_YkoY"/>
    <property type="match status" value="1"/>
</dbReference>
<evidence type="ECO:0000256" key="4">
    <source>
        <dbReference type="ARBA" id="ARBA00022989"/>
    </source>
</evidence>
<dbReference type="Proteomes" id="UP000267017">
    <property type="component" value="Unassembled WGS sequence"/>
</dbReference>
<proteinExistence type="inferred from homology"/>
<dbReference type="EMBL" id="RRCN01000001">
    <property type="protein sequence ID" value="RRJ63289.1"/>
    <property type="molecule type" value="Genomic_DNA"/>
</dbReference>
<feature type="transmembrane region" description="Helical" evidence="6">
    <location>
        <begin position="210"/>
        <end position="229"/>
    </location>
</feature>
<feature type="transmembrane region" description="Helical" evidence="6">
    <location>
        <begin position="176"/>
        <end position="198"/>
    </location>
</feature>
<gene>
    <name evidence="7" type="ORF">EHV15_10415</name>
</gene>
<keyword evidence="4 6" id="KW-1133">Transmembrane helix</keyword>
<keyword evidence="8" id="KW-1185">Reference proteome</keyword>